<proteinExistence type="predicted"/>
<comment type="caution">
    <text evidence="1">The sequence shown here is derived from an EMBL/GenBank/DDBJ whole genome shotgun (WGS) entry which is preliminary data.</text>
</comment>
<evidence type="ECO:0000313" key="2">
    <source>
        <dbReference type="Proteomes" id="UP001519460"/>
    </source>
</evidence>
<name>A0ABD0LK32_9CAEN</name>
<accession>A0ABD0LK32</accession>
<feature type="non-terminal residue" evidence="1">
    <location>
        <position position="66"/>
    </location>
</feature>
<sequence>MYACVLIPRSLSLVLTLHPRAPGSILEMAATVWSNEHLPPGTLLHPDEGELRLDKLEVYSVLDDND</sequence>
<organism evidence="1 2">
    <name type="scientific">Batillaria attramentaria</name>
    <dbReference type="NCBI Taxonomy" id="370345"/>
    <lineage>
        <taxon>Eukaryota</taxon>
        <taxon>Metazoa</taxon>
        <taxon>Spiralia</taxon>
        <taxon>Lophotrochozoa</taxon>
        <taxon>Mollusca</taxon>
        <taxon>Gastropoda</taxon>
        <taxon>Caenogastropoda</taxon>
        <taxon>Sorbeoconcha</taxon>
        <taxon>Cerithioidea</taxon>
        <taxon>Batillariidae</taxon>
        <taxon>Batillaria</taxon>
    </lineage>
</organism>
<gene>
    <name evidence="1" type="ORF">BaRGS_00008901</name>
</gene>
<dbReference type="Proteomes" id="UP001519460">
    <property type="component" value="Unassembled WGS sequence"/>
</dbReference>
<dbReference type="EMBL" id="JACVVK020000041">
    <property type="protein sequence ID" value="KAK7499810.1"/>
    <property type="molecule type" value="Genomic_DNA"/>
</dbReference>
<evidence type="ECO:0000313" key="1">
    <source>
        <dbReference type="EMBL" id="KAK7499810.1"/>
    </source>
</evidence>
<dbReference type="AlphaFoldDB" id="A0ABD0LK32"/>
<reference evidence="1 2" key="1">
    <citation type="journal article" date="2023" name="Sci. Data">
        <title>Genome assembly of the Korean intertidal mud-creeper Batillaria attramentaria.</title>
        <authorList>
            <person name="Patra A.K."/>
            <person name="Ho P.T."/>
            <person name="Jun S."/>
            <person name="Lee S.J."/>
            <person name="Kim Y."/>
            <person name="Won Y.J."/>
        </authorList>
    </citation>
    <scope>NUCLEOTIDE SEQUENCE [LARGE SCALE GENOMIC DNA]</scope>
    <source>
        <strain evidence="1">Wonlab-2016</strain>
    </source>
</reference>
<protein>
    <submittedName>
        <fullName evidence="1">Uncharacterized protein</fullName>
    </submittedName>
</protein>
<keyword evidence="2" id="KW-1185">Reference proteome</keyword>